<protein>
    <submittedName>
        <fullName evidence="1">Uncharacterized protein</fullName>
    </submittedName>
</protein>
<gene>
    <name evidence="1" type="ORF">MM415B02237_0012</name>
</gene>
<proteinExistence type="predicted"/>
<dbReference type="EMBL" id="MT142565">
    <property type="protein sequence ID" value="QJA85281.1"/>
    <property type="molecule type" value="Genomic_DNA"/>
</dbReference>
<evidence type="ECO:0000313" key="1">
    <source>
        <dbReference type="EMBL" id="QJA85281.1"/>
    </source>
</evidence>
<reference evidence="1" key="1">
    <citation type="submission" date="2020-03" db="EMBL/GenBank/DDBJ databases">
        <title>The deep terrestrial virosphere.</title>
        <authorList>
            <person name="Holmfeldt K."/>
            <person name="Nilsson E."/>
            <person name="Simone D."/>
            <person name="Lopez-Fernandez M."/>
            <person name="Wu X."/>
            <person name="de Brujin I."/>
            <person name="Lundin D."/>
            <person name="Andersson A."/>
            <person name="Bertilsson S."/>
            <person name="Dopson M."/>
        </authorList>
    </citation>
    <scope>NUCLEOTIDE SEQUENCE</scope>
    <source>
        <strain evidence="1">MM415B02237</strain>
    </source>
</reference>
<dbReference type="AlphaFoldDB" id="A0A6M3KUN1"/>
<name>A0A6M3KUN1_9ZZZZ</name>
<sequence>MANIEAQIKPTGMSQRNLVDLLYMIVSSIQGVCTKLDADGGVPLTTYVANCYTAIFNGSIEDSRGNYIMNRVSAKDDRFFIITPTGLDNKALFECLYQIFDMMETLTEQLDTDTLTDSTYEALCYTALYLWIIENCKGDQLGNGTSFYFRAASENRKELVDLLYAIVNSIETLTEQLDLDGTVTDITYESLWFTATILMRVENSQGSVVGNDITITP</sequence>
<accession>A0A6M3KUN1</accession>
<organism evidence="1">
    <name type="scientific">viral metagenome</name>
    <dbReference type="NCBI Taxonomy" id="1070528"/>
    <lineage>
        <taxon>unclassified sequences</taxon>
        <taxon>metagenomes</taxon>
        <taxon>organismal metagenomes</taxon>
    </lineage>
</organism>